<dbReference type="RefSeq" id="WP_152265341.1">
    <property type="nucleotide sequence ID" value="NZ_VOKX01000107.1"/>
</dbReference>
<evidence type="ECO:0000313" key="1">
    <source>
        <dbReference type="EMBL" id="KAB7835564.1"/>
    </source>
</evidence>
<evidence type="ECO:0000313" key="2">
    <source>
        <dbReference type="Proteomes" id="UP000327000"/>
    </source>
</evidence>
<name>A0A5N5W195_STRMB</name>
<dbReference type="EMBL" id="VOKX01000107">
    <property type="protein sequence ID" value="KAB7835564.1"/>
    <property type="molecule type" value="Genomic_DNA"/>
</dbReference>
<dbReference type="Proteomes" id="UP000327000">
    <property type="component" value="Unassembled WGS sequence"/>
</dbReference>
<organism evidence="1 2">
    <name type="scientific">Streptomyces mobaraensis</name>
    <name type="common">Streptoverticillium mobaraense</name>
    <dbReference type="NCBI Taxonomy" id="35621"/>
    <lineage>
        <taxon>Bacteria</taxon>
        <taxon>Bacillati</taxon>
        <taxon>Actinomycetota</taxon>
        <taxon>Actinomycetes</taxon>
        <taxon>Kitasatosporales</taxon>
        <taxon>Streptomycetaceae</taxon>
        <taxon>Streptomyces</taxon>
    </lineage>
</organism>
<dbReference type="AlphaFoldDB" id="A0A5N5W195"/>
<reference evidence="1 2" key="1">
    <citation type="journal article" date="2019" name="Microb. Cell Fact.">
        <title>Exploring novel herbicidin analogues by transcriptional regulator overexpression and MS/MS molecular networking.</title>
        <authorList>
            <person name="Shi Y."/>
            <person name="Gu R."/>
            <person name="Li Y."/>
            <person name="Wang X."/>
            <person name="Ren W."/>
            <person name="Li X."/>
            <person name="Wang L."/>
            <person name="Xie Y."/>
            <person name="Hong B."/>
        </authorList>
    </citation>
    <scope>NUCLEOTIDE SEQUENCE [LARGE SCALE GENOMIC DNA]</scope>
    <source>
        <strain evidence="1 2">US-43</strain>
    </source>
</reference>
<accession>A0A5N5W195</accession>
<keyword evidence="2" id="KW-1185">Reference proteome</keyword>
<comment type="caution">
    <text evidence="1">The sequence shown here is derived from an EMBL/GenBank/DDBJ whole genome shotgun (WGS) entry which is preliminary data.</text>
</comment>
<proteinExistence type="predicted"/>
<protein>
    <submittedName>
        <fullName evidence="1">Uncharacterized protein</fullName>
    </submittedName>
</protein>
<sequence length="79" mass="8538">MLERAAELRRRADVTGASEEVGTTLDLAVESLRQGNRMVDIALRGPLAEWLEDAAEGDDEGVISPYAEAVARTLLGQQL</sequence>
<gene>
    <name evidence="1" type="ORF">FRZ00_27150</name>
</gene>